<dbReference type="InterPro" id="IPR040256">
    <property type="entry name" value="At4g02000-like"/>
</dbReference>
<evidence type="ECO:0000259" key="2">
    <source>
        <dbReference type="Pfam" id="PF14111"/>
    </source>
</evidence>
<dbReference type="Pfam" id="PF14111">
    <property type="entry name" value="DUF4283"/>
    <property type="match status" value="1"/>
</dbReference>
<name>A0AAW2KV28_9LAMI</name>
<comment type="caution">
    <text evidence="3">The sequence shown here is derived from an EMBL/GenBank/DDBJ whole genome shotgun (WGS) entry which is preliminary data.</text>
</comment>
<gene>
    <name evidence="3" type="ORF">Scaly_2925400</name>
</gene>
<proteinExistence type="predicted"/>
<feature type="region of interest" description="Disordered" evidence="1">
    <location>
        <begin position="296"/>
        <end position="343"/>
    </location>
</feature>
<feature type="compositionally biased region" description="Polar residues" evidence="1">
    <location>
        <begin position="315"/>
        <end position="329"/>
    </location>
</feature>
<accession>A0AAW2KV28</accession>
<reference evidence="3" key="2">
    <citation type="journal article" date="2024" name="Plant">
        <title>Genomic evolution and insights into agronomic trait innovations of Sesamum species.</title>
        <authorList>
            <person name="Miao H."/>
            <person name="Wang L."/>
            <person name="Qu L."/>
            <person name="Liu H."/>
            <person name="Sun Y."/>
            <person name="Le M."/>
            <person name="Wang Q."/>
            <person name="Wei S."/>
            <person name="Zheng Y."/>
            <person name="Lin W."/>
            <person name="Duan Y."/>
            <person name="Cao H."/>
            <person name="Xiong S."/>
            <person name="Wang X."/>
            <person name="Wei L."/>
            <person name="Li C."/>
            <person name="Ma Q."/>
            <person name="Ju M."/>
            <person name="Zhao R."/>
            <person name="Li G."/>
            <person name="Mu C."/>
            <person name="Tian Q."/>
            <person name="Mei H."/>
            <person name="Zhang T."/>
            <person name="Gao T."/>
            <person name="Zhang H."/>
        </authorList>
    </citation>
    <scope>NUCLEOTIDE SEQUENCE</scope>
    <source>
        <strain evidence="3">KEN8</strain>
    </source>
</reference>
<dbReference type="InterPro" id="IPR025558">
    <property type="entry name" value="DUF4283"/>
</dbReference>
<feature type="compositionally biased region" description="Basic and acidic residues" evidence="1">
    <location>
        <begin position="296"/>
        <end position="310"/>
    </location>
</feature>
<sequence>MDALSLKKKWDSKFGESHPQALKSVASSESVIECPPNHEFLNADIPVNNSVINNEDNGDCMDPSLHETVPVAGNLNPELFVGNIRIRPANSMFHDTIAEAFHQSSRKELNYIPPTLQNGEIIVRPSPTVVETGSKRWNTTAVGYFLGKKPYFHHLESFAKKAWASLIRVNATVNGFFFFQFRTTADMEEVIEGGPWLFQGQPIVLQRWEPGMSLQKQKHAQIPVWIRLKHLPMEYWTNEGKEVPVRVDIEYEWLPQRCKECQSLGHTVAYCPENKKKSTKKPVEIYIQKSRSMAEVEKRDEVDQNKKNELAEGLSFTNIDQSFSNQGMASDNRKTGNPRMART</sequence>
<evidence type="ECO:0000313" key="3">
    <source>
        <dbReference type="EMBL" id="KAL0310467.1"/>
    </source>
</evidence>
<protein>
    <recommendedName>
        <fullName evidence="2">DUF4283 domain-containing protein</fullName>
    </recommendedName>
</protein>
<dbReference type="PANTHER" id="PTHR31286:SF99">
    <property type="entry name" value="DUF4283 DOMAIN-CONTAINING PROTEIN"/>
    <property type="match status" value="1"/>
</dbReference>
<dbReference type="AlphaFoldDB" id="A0AAW2KV28"/>
<feature type="domain" description="DUF4283" evidence="2">
    <location>
        <begin position="135"/>
        <end position="214"/>
    </location>
</feature>
<dbReference type="EMBL" id="JACGWM010000182">
    <property type="protein sequence ID" value="KAL0310467.1"/>
    <property type="molecule type" value="Genomic_DNA"/>
</dbReference>
<reference evidence="3" key="1">
    <citation type="submission" date="2020-06" db="EMBL/GenBank/DDBJ databases">
        <authorList>
            <person name="Li T."/>
            <person name="Hu X."/>
            <person name="Zhang T."/>
            <person name="Song X."/>
            <person name="Zhang H."/>
            <person name="Dai N."/>
            <person name="Sheng W."/>
            <person name="Hou X."/>
            <person name="Wei L."/>
        </authorList>
    </citation>
    <scope>NUCLEOTIDE SEQUENCE</scope>
    <source>
        <strain evidence="3">KEN8</strain>
        <tissue evidence="3">Leaf</tissue>
    </source>
</reference>
<organism evidence="3">
    <name type="scientific">Sesamum calycinum</name>
    <dbReference type="NCBI Taxonomy" id="2727403"/>
    <lineage>
        <taxon>Eukaryota</taxon>
        <taxon>Viridiplantae</taxon>
        <taxon>Streptophyta</taxon>
        <taxon>Embryophyta</taxon>
        <taxon>Tracheophyta</taxon>
        <taxon>Spermatophyta</taxon>
        <taxon>Magnoliopsida</taxon>
        <taxon>eudicotyledons</taxon>
        <taxon>Gunneridae</taxon>
        <taxon>Pentapetalae</taxon>
        <taxon>asterids</taxon>
        <taxon>lamiids</taxon>
        <taxon>Lamiales</taxon>
        <taxon>Pedaliaceae</taxon>
        <taxon>Sesamum</taxon>
    </lineage>
</organism>
<dbReference type="PANTHER" id="PTHR31286">
    <property type="entry name" value="GLYCINE-RICH CELL WALL STRUCTURAL PROTEIN 1.8-LIKE"/>
    <property type="match status" value="1"/>
</dbReference>
<evidence type="ECO:0000256" key="1">
    <source>
        <dbReference type="SAM" id="MobiDB-lite"/>
    </source>
</evidence>